<reference evidence="1" key="1">
    <citation type="submission" date="2021-02" db="EMBL/GenBank/DDBJ databases">
        <authorList>
            <consortium name="DOE Joint Genome Institute"/>
            <person name="Ahrendt S."/>
            <person name="Looney B.P."/>
            <person name="Miyauchi S."/>
            <person name="Morin E."/>
            <person name="Drula E."/>
            <person name="Courty P.E."/>
            <person name="Chicoki N."/>
            <person name="Fauchery L."/>
            <person name="Kohler A."/>
            <person name="Kuo A."/>
            <person name="Labutti K."/>
            <person name="Pangilinan J."/>
            <person name="Lipzen A."/>
            <person name="Riley R."/>
            <person name="Andreopoulos W."/>
            <person name="He G."/>
            <person name="Johnson J."/>
            <person name="Barry K.W."/>
            <person name="Grigoriev I.V."/>
            <person name="Nagy L."/>
            <person name="Hibbett D."/>
            <person name="Henrissat B."/>
            <person name="Matheny P.B."/>
            <person name="Labbe J."/>
            <person name="Martin F."/>
        </authorList>
    </citation>
    <scope>NUCLEOTIDE SEQUENCE</scope>
    <source>
        <strain evidence="1">EC-137</strain>
    </source>
</reference>
<comment type="caution">
    <text evidence="1">The sequence shown here is derived from an EMBL/GenBank/DDBJ whole genome shotgun (WGS) entry which is preliminary data.</text>
</comment>
<reference evidence="1" key="2">
    <citation type="journal article" date="2022" name="New Phytol.">
        <title>Evolutionary transition to the ectomycorrhizal habit in the genomes of a hyperdiverse lineage of mushroom-forming fungi.</title>
        <authorList>
            <person name="Looney B."/>
            <person name="Miyauchi S."/>
            <person name="Morin E."/>
            <person name="Drula E."/>
            <person name="Courty P.E."/>
            <person name="Kohler A."/>
            <person name="Kuo A."/>
            <person name="LaButti K."/>
            <person name="Pangilinan J."/>
            <person name="Lipzen A."/>
            <person name="Riley R."/>
            <person name="Andreopoulos W."/>
            <person name="He G."/>
            <person name="Johnson J."/>
            <person name="Nolan M."/>
            <person name="Tritt A."/>
            <person name="Barry K.W."/>
            <person name="Grigoriev I.V."/>
            <person name="Nagy L.G."/>
            <person name="Hibbett D."/>
            <person name="Henrissat B."/>
            <person name="Matheny P.B."/>
            <person name="Labbe J."/>
            <person name="Martin F.M."/>
        </authorList>
    </citation>
    <scope>NUCLEOTIDE SEQUENCE</scope>
    <source>
        <strain evidence="1">EC-137</strain>
    </source>
</reference>
<keyword evidence="2" id="KW-1185">Reference proteome</keyword>
<proteinExistence type="predicted"/>
<gene>
    <name evidence="1" type="ORF">K488DRAFT_39666</name>
</gene>
<organism evidence="1 2">
    <name type="scientific">Vararia minispora EC-137</name>
    <dbReference type="NCBI Taxonomy" id="1314806"/>
    <lineage>
        <taxon>Eukaryota</taxon>
        <taxon>Fungi</taxon>
        <taxon>Dikarya</taxon>
        <taxon>Basidiomycota</taxon>
        <taxon>Agaricomycotina</taxon>
        <taxon>Agaricomycetes</taxon>
        <taxon>Russulales</taxon>
        <taxon>Lachnocladiaceae</taxon>
        <taxon>Vararia</taxon>
    </lineage>
</organism>
<sequence length="267" mass="30008">MHPLFHYSRCTGTKKAVCIGINYAGTAEELQGCVNDAKNMYYFLHEYHGYPKSNILYLVDTAKDPRATPTRAHIIQAMKWLVKDAQGDDSLFFHYSGHGGQQADQDGDEVDGLDETIFPSDWKTAGVITDDEMHELLVHPLPPGCRLTGLFDSCHSGSILDLPYLYEPNGRVKQSDVTYAWRERRMSPADVITWSGSTDAQTSADTYQNGLAVGAMSHAFMKVLKRNPNISYQDLLRGIREVLKSQYSQTPQLSSSHRIDTNLRFIL</sequence>
<accession>A0ACB8QZI9</accession>
<dbReference type="Proteomes" id="UP000814128">
    <property type="component" value="Unassembled WGS sequence"/>
</dbReference>
<dbReference type="EMBL" id="MU273465">
    <property type="protein sequence ID" value="KAI0037128.1"/>
    <property type="molecule type" value="Genomic_DNA"/>
</dbReference>
<evidence type="ECO:0000313" key="1">
    <source>
        <dbReference type="EMBL" id="KAI0037128.1"/>
    </source>
</evidence>
<evidence type="ECO:0000313" key="2">
    <source>
        <dbReference type="Proteomes" id="UP000814128"/>
    </source>
</evidence>
<name>A0ACB8QZI9_9AGAM</name>
<protein>
    <submittedName>
        <fullName evidence="1">Peptidase C14, caspase domain-containing protein</fullName>
    </submittedName>
</protein>